<keyword evidence="1" id="KW-1133">Transmembrane helix</keyword>
<protein>
    <submittedName>
        <fullName evidence="2">Uncharacterized protein</fullName>
    </submittedName>
</protein>
<keyword evidence="1" id="KW-0812">Transmembrane</keyword>
<evidence type="ECO:0000313" key="2">
    <source>
        <dbReference type="EMBL" id="CAI9152196.1"/>
    </source>
</evidence>
<accession>A0ABN8XVN5</accession>
<dbReference type="Proteomes" id="UP001176941">
    <property type="component" value="Chromosome 1"/>
</dbReference>
<keyword evidence="1" id="KW-0472">Membrane</keyword>
<evidence type="ECO:0000256" key="1">
    <source>
        <dbReference type="SAM" id="Phobius"/>
    </source>
</evidence>
<dbReference type="EMBL" id="OX459937">
    <property type="protein sequence ID" value="CAI9152196.1"/>
    <property type="molecule type" value="Genomic_DNA"/>
</dbReference>
<sequence>MNLSKFQEILEDKGAWHAAVHGIAESDRTEQLTNKSPVGAQIHVDFKKLEKLHCLAFGEILVIFFKCNTRMAVLFLIIGSLYLNLSLHYRRICLIYLET</sequence>
<feature type="transmembrane region" description="Helical" evidence="1">
    <location>
        <begin position="60"/>
        <end position="83"/>
    </location>
</feature>
<organism evidence="2 3">
    <name type="scientific">Rangifer tarandus platyrhynchus</name>
    <name type="common">Svalbard reindeer</name>
    <dbReference type="NCBI Taxonomy" id="3082113"/>
    <lineage>
        <taxon>Eukaryota</taxon>
        <taxon>Metazoa</taxon>
        <taxon>Chordata</taxon>
        <taxon>Craniata</taxon>
        <taxon>Vertebrata</taxon>
        <taxon>Euteleostomi</taxon>
        <taxon>Mammalia</taxon>
        <taxon>Eutheria</taxon>
        <taxon>Laurasiatheria</taxon>
        <taxon>Artiodactyla</taxon>
        <taxon>Ruminantia</taxon>
        <taxon>Pecora</taxon>
        <taxon>Cervidae</taxon>
        <taxon>Odocoileinae</taxon>
        <taxon>Rangifer</taxon>
    </lineage>
</organism>
<proteinExistence type="predicted"/>
<gene>
    <name evidence="2" type="ORF">MRATA1EN1_LOCUS1158</name>
</gene>
<keyword evidence="3" id="KW-1185">Reference proteome</keyword>
<reference evidence="2" key="1">
    <citation type="submission" date="2023-04" db="EMBL/GenBank/DDBJ databases">
        <authorList>
            <consortium name="ELIXIR-Norway"/>
        </authorList>
    </citation>
    <scope>NUCLEOTIDE SEQUENCE [LARGE SCALE GENOMIC DNA]</scope>
</reference>
<evidence type="ECO:0000313" key="3">
    <source>
        <dbReference type="Proteomes" id="UP001176941"/>
    </source>
</evidence>
<name>A0ABN8XVN5_RANTA</name>